<evidence type="ECO:0000256" key="7">
    <source>
        <dbReference type="ARBA" id="ARBA00023136"/>
    </source>
</evidence>
<keyword evidence="4" id="KW-0547">Nucleotide-binding</keyword>
<comment type="subcellular location">
    <subcellularLocation>
        <location evidence="1">Membrane</location>
        <topology evidence="1">Multi-pass membrane protein</topology>
    </subcellularLocation>
</comment>
<dbReference type="SMART" id="SM00382">
    <property type="entry name" value="AAA"/>
    <property type="match status" value="1"/>
</dbReference>
<gene>
    <name evidence="11" type="ORF">BS47DRAFT_1359591</name>
</gene>
<feature type="transmembrane region" description="Helical" evidence="9">
    <location>
        <begin position="528"/>
        <end position="548"/>
    </location>
</feature>
<reference evidence="11" key="1">
    <citation type="journal article" date="2020" name="Nat. Commun.">
        <title>Large-scale genome sequencing of mycorrhizal fungi provides insights into the early evolution of symbiotic traits.</title>
        <authorList>
            <person name="Miyauchi S."/>
            <person name="Kiss E."/>
            <person name="Kuo A."/>
            <person name="Drula E."/>
            <person name="Kohler A."/>
            <person name="Sanchez-Garcia M."/>
            <person name="Morin E."/>
            <person name="Andreopoulos B."/>
            <person name="Barry K.W."/>
            <person name="Bonito G."/>
            <person name="Buee M."/>
            <person name="Carver A."/>
            <person name="Chen C."/>
            <person name="Cichocki N."/>
            <person name="Clum A."/>
            <person name="Culley D."/>
            <person name="Crous P.W."/>
            <person name="Fauchery L."/>
            <person name="Girlanda M."/>
            <person name="Hayes R.D."/>
            <person name="Keri Z."/>
            <person name="LaButti K."/>
            <person name="Lipzen A."/>
            <person name="Lombard V."/>
            <person name="Magnuson J."/>
            <person name="Maillard F."/>
            <person name="Murat C."/>
            <person name="Nolan M."/>
            <person name="Ohm R.A."/>
            <person name="Pangilinan J."/>
            <person name="Pereira M.F."/>
            <person name="Perotto S."/>
            <person name="Peter M."/>
            <person name="Pfister S."/>
            <person name="Riley R."/>
            <person name="Sitrit Y."/>
            <person name="Stielow J.B."/>
            <person name="Szollosi G."/>
            <person name="Zifcakova L."/>
            <person name="Stursova M."/>
            <person name="Spatafora J.W."/>
            <person name="Tedersoo L."/>
            <person name="Vaario L.M."/>
            <person name="Yamada A."/>
            <person name="Yan M."/>
            <person name="Wang P."/>
            <person name="Xu J."/>
            <person name="Bruns T."/>
            <person name="Baldrian P."/>
            <person name="Vilgalys R."/>
            <person name="Dunand C."/>
            <person name="Henrissat B."/>
            <person name="Grigoriev I.V."/>
            <person name="Hibbett D."/>
            <person name="Nagy L.G."/>
            <person name="Martin F.M."/>
        </authorList>
    </citation>
    <scope>NUCLEOTIDE SEQUENCE</scope>
    <source>
        <strain evidence="11">UP504</strain>
    </source>
</reference>
<keyword evidence="7 9" id="KW-0472">Membrane</keyword>
<dbReference type="GO" id="GO:0016020">
    <property type="term" value="C:membrane"/>
    <property type="evidence" value="ECO:0007669"/>
    <property type="project" value="UniProtKB-SubCell"/>
</dbReference>
<evidence type="ECO:0000256" key="9">
    <source>
        <dbReference type="SAM" id="Phobius"/>
    </source>
</evidence>
<feature type="domain" description="ABC transporter" evidence="10">
    <location>
        <begin position="98"/>
        <end position="312"/>
    </location>
</feature>
<protein>
    <recommendedName>
        <fullName evidence="10">ABC transporter domain-containing protein</fullName>
    </recommendedName>
</protein>
<evidence type="ECO:0000256" key="5">
    <source>
        <dbReference type="ARBA" id="ARBA00022840"/>
    </source>
</evidence>
<keyword evidence="3 9" id="KW-0812">Transmembrane</keyword>
<sequence length="622" mass="67756">MFSACGQDLQIPDDLGSLPDPHPGLEAHPPGYPDLSLFENMRIRFAEIRPHGSLFERSSPMRDNNQLYKDLIPSANPNTIHMASSQTPTASPLSDHMLEWKNLSLHAPNSDKIILYPQSGSLRSGEVLAIMGPSGAGKTSFLDVISQRVLSSDPDASITFDGHRFSMRDFGSYVAQGNAHHGFLTVKDDIRYSALLSTYFERGVSGGQKRRVTIASSVITQPRILLCDEPMSGLDSTTGYQVATASLTGGHCVYQGPIDGVVLYCAKIGYPCPPHVNLADHVINIINTEFDVAETGVPNHERIQLGEVWIAHTSNLNPLGSDLDKRSSVGITSTSPGTTLGGVNTAFEPEQIRTRKSWNYRIVAEVRTWILTQRTALIIRRNVMLTGLRLFMYGAWVMGLMPISIGLKILERKRGYECTAGDSVVTYGKDGARVNDRISCDKGRSRVNVAAVPLYSEERPVFIREYADQVRPVCFPVSPSFSIPRRNNGLYGAGVYTIANTVVFIPYLFVCAMLYSCIRIYAAEAQHFLFPTALLVAAVIPDFIGALASVGLLTGFWTCIQGFLTLGLSLLVQNNFEGETFTCATLADGSCHCSVPGSLIAKGQCAVTGADILKVGGHFTQH</sequence>
<keyword evidence="12" id="KW-1185">Reference proteome</keyword>
<dbReference type="InterPro" id="IPR050352">
    <property type="entry name" value="ABCG_transporters"/>
</dbReference>
<dbReference type="AlphaFoldDB" id="A0A9P6DWK5"/>
<dbReference type="EMBL" id="MU128931">
    <property type="protein sequence ID" value="KAF9517566.1"/>
    <property type="molecule type" value="Genomic_DNA"/>
</dbReference>
<keyword evidence="6 9" id="KW-1133">Transmembrane helix</keyword>
<name>A0A9P6DWK5_9AGAM</name>
<dbReference type="PANTHER" id="PTHR48041:SF139">
    <property type="entry name" value="PROTEIN SCARLET"/>
    <property type="match status" value="1"/>
</dbReference>
<dbReference type="GO" id="GO:0042626">
    <property type="term" value="F:ATPase-coupled transmembrane transporter activity"/>
    <property type="evidence" value="ECO:0007669"/>
    <property type="project" value="TreeGrafter"/>
</dbReference>
<keyword evidence="2" id="KW-0813">Transport</keyword>
<keyword evidence="5" id="KW-0067">ATP-binding</keyword>
<evidence type="ECO:0000256" key="3">
    <source>
        <dbReference type="ARBA" id="ARBA00022692"/>
    </source>
</evidence>
<dbReference type="Gene3D" id="3.40.50.300">
    <property type="entry name" value="P-loop containing nucleotide triphosphate hydrolases"/>
    <property type="match status" value="2"/>
</dbReference>
<evidence type="ECO:0000256" key="2">
    <source>
        <dbReference type="ARBA" id="ARBA00022448"/>
    </source>
</evidence>
<evidence type="ECO:0000259" key="10">
    <source>
        <dbReference type="PROSITE" id="PS50893"/>
    </source>
</evidence>
<dbReference type="PROSITE" id="PS00211">
    <property type="entry name" value="ABC_TRANSPORTER_1"/>
    <property type="match status" value="1"/>
</dbReference>
<proteinExistence type="predicted"/>
<accession>A0A9P6DWK5</accession>
<feature type="transmembrane region" description="Helical" evidence="9">
    <location>
        <begin position="493"/>
        <end position="516"/>
    </location>
</feature>
<feature type="region of interest" description="Disordered" evidence="8">
    <location>
        <begin position="1"/>
        <end position="31"/>
    </location>
</feature>
<dbReference type="GO" id="GO:0016887">
    <property type="term" value="F:ATP hydrolysis activity"/>
    <property type="evidence" value="ECO:0007669"/>
    <property type="project" value="InterPro"/>
</dbReference>
<comment type="caution">
    <text evidence="11">The sequence shown here is derived from an EMBL/GenBank/DDBJ whole genome shotgun (WGS) entry which is preliminary data.</text>
</comment>
<feature type="transmembrane region" description="Helical" evidence="9">
    <location>
        <begin position="390"/>
        <end position="410"/>
    </location>
</feature>
<dbReference type="Pfam" id="PF00005">
    <property type="entry name" value="ABC_tran"/>
    <property type="match status" value="1"/>
</dbReference>
<dbReference type="SUPFAM" id="SSF52540">
    <property type="entry name" value="P-loop containing nucleoside triphosphate hydrolases"/>
    <property type="match status" value="1"/>
</dbReference>
<evidence type="ECO:0000256" key="4">
    <source>
        <dbReference type="ARBA" id="ARBA00022741"/>
    </source>
</evidence>
<evidence type="ECO:0000313" key="12">
    <source>
        <dbReference type="Proteomes" id="UP000886523"/>
    </source>
</evidence>
<dbReference type="InterPro" id="IPR003439">
    <property type="entry name" value="ABC_transporter-like_ATP-bd"/>
</dbReference>
<dbReference type="PROSITE" id="PS50893">
    <property type="entry name" value="ABC_TRANSPORTER_2"/>
    <property type="match status" value="1"/>
</dbReference>
<evidence type="ECO:0000256" key="1">
    <source>
        <dbReference type="ARBA" id="ARBA00004141"/>
    </source>
</evidence>
<dbReference type="PANTHER" id="PTHR48041">
    <property type="entry name" value="ABC TRANSPORTER G FAMILY MEMBER 28"/>
    <property type="match status" value="1"/>
</dbReference>
<dbReference type="InterPro" id="IPR003593">
    <property type="entry name" value="AAA+_ATPase"/>
</dbReference>
<evidence type="ECO:0000256" key="8">
    <source>
        <dbReference type="SAM" id="MobiDB-lite"/>
    </source>
</evidence>
<dbReference type="InterPro" id="IPR017871">
    <property type="entry name" value="ABC_transporter-like_CS"/>
</dbReference>
<dbReference type="GO" id="GO:0005524">
    <property type="term" value="F:ATP binding"/>
    <property type="evidence" value="ECO:0007669"/>
    <property type="project" value="UniProtKB-KW"/>
</dbReference>
<evidence type="ECO:0000256" key="6">
    <source>
        <dbReference type="ARBA" id="ARBA00022989"/>
    </source>
</evidence>
<dbReference type="InterPro" id="IPR027417">
    <property type="entry name" value="P-loop_NTPase"/>
</dbReference>
<organism evidence="11 12">
    <name type="scientific">Hydnum rufescens UP504</name>
    <dbReference type="NCBI Taxonomy" id="1448309"/>
    <lineage>
        <taxon>Eukaryota</taxon>
        <taxon>Fungi</taxon>
        <taxon>Dikarya</taxon>
        <taxon>Basidiomycota</taxon>
        <taxon>Agaricomycotina</taxon>
        <taxon>Agaricomycetes</taxon>
        <taxon>Cantharellales</taxon>
        <taxon>Hydnaceae</taxon>
        <taxon>Hydnum</taxon>
    </lineage>
</organism>
<evidence type="ECO:0000313" key="11">
    <source>
        <dbReference type="EMBL" id="KAF9517566.1"/>
    </source>
</evidence>
<dbReference type="Proteomes" id="UP000886523">
    <property type="component" value="Unassembled WGS sequence"/>
</dbReference>
<dbReference type="OrthoDB" id="66620at2759"/>